<dbReference type="AlphaFoldDB" id="A0A9X0AH71"/>
<evidence type="ECO:0000313" key="1">
    <source>
        <dbReference type="EMBL" id="KAJ8062605.1"/>
    </source>
</evidence>
<evidence type="ECO:0000313" key="2">
    <source>
        <dbReference type="Proteomes" id="UP001152300"/>
    </source>
</evidence>
<gene>
    <name evidence="1" type="ORF">OCU04_009129</name>
</gene>
<name>A0A9X0AH71_9HELO</name>
<sequence length="215" mass="24559">MAIMKHFNRSWTALAAGAGRYYMKPQFVRKEEHYTNHLASDLGGNQVPRESNTGSCTTLYMPYLTIGTYIPGEDKSATTANHIVFDESTNERNSREAIHEPVTLDQYYYLTIVNTSARDNDQVLSKFLQSKRKQPEGAKPLGTMTKKKILIVNQLWIWIIDESMIDDTSTNLHVTQLTYVQKQSLRPHQKGSIRIPHKVFNLIKNPQVAPSNYAE</sequence>
<dbReference type="OrthoDB" id="341259at2759"/>
<reference evidence="1" key="1">
    <citation type="submission" date="2022-11" db="EMBL/GenBank/DDBJ databases">
        <title>Genome Resource of Sclerotinia nivalis Strain SnTB1, a Plant Pathogen Isolated from American Ginseng.</title>
        <authorList>
            <person name="Fan S."/>
        </authorList>
    </citation>
    <scope>NUCLEOTIDE SEQUENCE</scope>
    <source>
        <strain evidence="1">SnTB1</strain>
    </source>
</reference>
<organism evidence="1 2">
    <name type="scientific">Sclerotinia nivalis</name>
    <dbReference type="NCBI Taxonomy" id="352851"/>
    <lineage>
        <taxon>Eukaryota</taxon>
        <taxon>Fungi</taxon>
        <taxon>Dikarya</taxon>
        <taxon>Ascomycota</taxon>
        <taxon>Pezizomycotina</taxon>
        <taxon>Leotiomycetes</taxon>
        <taxon>Helotiales</taxon>
        <taxon>Sclerotiniaceae</taxon>
        <taxon>Sclerotinia</taxon>
    </lineage>
</organism>
<comment type="caution">
    <text evidence="1">The sequence shown here is derived from an EMBL/GenBank/DDBJ whole genome shotgun (WGS) entry which is preliminary data.</text>
</comment>
<keyword evidence="2" id="KW-1185">Reference proteome</keyword>
<protein>
    <submittedName>
        <fullName evidence="1">Uncharacterized protein</fullName>
    </submittedName>
</protein>
<accession>A0A9X0AH71</accession>
<dbReference type="EMBL" id="JAPEIS010000010">
    <property type="protein sequence ID" value="KAJ8062605.1"/>
    <property type="molecule type" value="Genomic_DNA"/>
</dbReference>
<proteinExistence type="predicted"/>
<dbReference type="Proteomes" id="UP001152300">
    <property type="component" value="Unassembled WGS sequence"/>
</dbReference>